<evidence type="ECO:0000313" key="2">
    <source>
        <dbReference type="EMBL" id="SDF43531.1"/>
    </source>
</evidence>
<proteinExistence type="predicted"/>
<dbReference type="AlphaFoldDB" id="A0A1G7L2E3"/>
<protein>
    <submittedName>
        <fullName evidence="2">Uncharacterized protein</fullName>
    </submittedName>
</protein>
<feature type="region of interest" description="Disordered" evidence="1">
    <location>
        <begin position="98"/>
        <end position="124"/>
    </location>
</feature>
<name>A0A1G7L2E3_9PROT</name>
<keyword evidence="3" id="KW-1185">Reference proteome</keyword>
<evidence type="ECO:0000256" key="1">
    <source>
        <dbReference type="SAM" id="MobiDB-lite"/>
    </source>
</evidence>
<feature type="compositionally biased region" description="Basic and acidic residues" evidence="1">
    <location>
        <begin position="107"/>
        <end position="116"/>
    </location>
</feature>
<evidence type="ECO:0000313" key="3">
    <source>
        <dbReference type="Proteomes" id="UP000199415"/>
    </source>
</evidence>
<gene>
    <name evidence="2" type="ORF">SAMN05216241_10187</name>
</gene>
<reference evidence="2 3" key="1">
    <citation type="submission" date="2016-10" db="EMBL/GenBank/DDBJ databases">
        <authorList>
            <person name="de Groot N.N."/>
        </authorList>
    </citation>
    <scope>NUCLEOTIDE SEQUENCE [LARGE SCALE GENOMIC DNA]</scope>
    <source>
        <strain evidence="2 3">DSM 25584</strain>
    </source>
</reference>
<accession>A0A1G7L2E3</accession>
<sequence>MTRMDPADRNAANENSRRILLLVPSQRAAAIGEARVDEIVRAFAPARVILRTPRTAAEMDAAFRDHAGVDAIAVGGCGGTRSRCTCPGTRARRRAFAPPRLTKRWTPGRERDRPAPHDAGGVAE</sequence>
<dbReference type="Proteomes" id="UP000199415">
    <property type="component" value="Unassembled WGS sequence"/>
</dbReference>
<dbReference type="EMBL" id="FNCE01000001">
    <property type="protein sequence ID" value="SDF43531.1"/>
    <property type="molecule type" value="Genomic_DNA"/>
</dbReference>
<organism evidence="2 3">
    <name type="scientific">Limimonas halophila</name>
    <dbReference type="NCBI Taxonomy" id="1082479"/>
    <lineage>
        <taxon>Bacteria</taxon>
        <taxon>Pseudomonadati</taxon>
        <taxon>Pseudomonadota</taxon>
        <taxon>Alphaproteobacteria</taxon>
        <taxon>Rhodospirillales</taxon>
        <taxon>Rhodovibrionaceae</taxon>
        <taxon>Limimonas</taxon>
    </lineage>
</organism>